<feature type="transmembrane region" description="Helical" evidence="1">
    <location>
        <begin position="20"/>
        <end position="45"/>
    </location>
</feature>
<dbReference type="Proteomes" id="UP000626109">
    <property type="component" value="Unassembled WGS sequence"/>
</dbReference>
<feature type="transmembrane region" description="Helical" evidence="1">
    <location>
        <begin position="92"/>
        <end position="119"/>
    </location>
</feature>
<gene>
    <name evidence="2" type="ORF">PGLA2088_LOCUS27611</name>
</gene>
<proteinExistence type="predicted"/>
<comment type="caution">
    <text evidence="2">The sequence shown here is derived from an EMBL/GenBank/DDBJ whole genome shotgun (WGS) entry which is preliminary data.</text>
</comment>
<keyword evidence="1" id="KW-1133">Transmembrane helix</keyword>
<feature type="transmembrane region" description="Helical" evidence="1">
    <location>
        <begin position="160"/>
        <end position="187"/>
    </location>
</feature>
<reference evidence="2" key="1">
    <citation type="submission" date="2021-02" db="EMBL/GenBank/DDBJ databases">
        <authorList>
            <person name="Dougan E. K."/>
            <person name="Rhodes N."/>
            <person name="Thang M."/>
            <person name="Chan C."/>
        </authorList>
    </citation>
    <scope>NUCLEOTIDE SEQUENCE</scope>
</reference>
<evidence type="ECO:0000313" key="3">
    <source>
        <dbReference type="Proteomes" id="UP000626109"/>
    </source>
</evidence>
<dbReference type="EMBL" id="CAJNNW010027536">
    <property type="protein sequence ID" value="CAE8691845.1"/>
    <property type="molecule type" value="Genomic_DNA"/>
</dbReference>
<dbReference type="AlphaFoldDB" id="A0A813K793"/>
<protein>
    <submittedName>
        <fullName evidence="2">Uncharacterized protein</fullName>
    </submittedName>
</protein>
<keyword evidence="1" id="KW-0812">Transmembrane</keyword>
<name>A0A813K793_POLGL</name>
<keyword evidence="1" id="KW-0472">Membrane</keyword>
<sequence>MPEQKFAFFRSPHVQSKGWVFVVLVVVVVAAVVFVVVVVCFPFVVRFVVVRVRFSCDLVTPCFNTAQIQSTEAEKLALHPECCGQVLVVGRFCCCCCFVVLVVVVVVFGVVVVLVLVALTKEEGEAHTEIRISPPYFSDDCIFHEGSNAESVRFEQIQTITLLVLADFVCCLLACACLLFAALRVLFSFT</sequence>
<evidence type="ECO:0000313" key="2">
    <source>
        <dbReference type="EMBL" id="CAE8691845.1"/>
    </source>
</evidence>
<evidence type="ECO:0000256" key="1">
    <source>
        <dbReference type="SAM" id="Phobius"/>
    </source>
</evidence>
<organism evidence="2 3">
    <name type="scientific">Polarella glacialis</name>
    <name type="common">Dinoflagellate</name>
    <dbReference type="NCBI Taxonomy" id="89957"/>
    <lineage>
        <taxon>Eukaryota</taxon>
        <taxon>Sar</taxon>
        <taxon>Alveolata</taxon>
        <taxon>Dinophyceae</taxon>
        <taxon>Suessiales</taxon>
        <taxon>Suessiaceae</taxon>
        <taxon>Polarella</taxon>
    </lineage>
</organism>
<accession>A0A813K793</accession>